<gene>
    <name evidence="2" type="ORF">ACFQ2X_10040</name>
</gene>
<keyword evidence="1" id="KW-1133">Transmembrane helix</keyword>
<evidence type="ECO:0000313" key="2">
    <source>
        <dbReference type="EMBL" id="MFD1216942.1"/>
    </source>
</evidence>
<evidence type="ECO:0000256" key="1">
    <source>
        <dbReference type="SAM" id="Phobius"/>
    </source>
</evidence>
<reference evidence="3" key="1">
    <citation type="journal article" date="2019" name="Int. J. Syst. Evol. Microbiol.">
        <title>The Global Catalogue of Microorganisms (GCM) 10K type strain sequencing project: providing services to taxonomists for standard genome sequencing and annotation.</title>
        <authorList>
            <consortium name="The Broad Institute Genomics Platform"/>
            <consortium name="The Broad Institute Genome Sequencing Center for Infectious Disease"/>
            <person name="Wu L."/>
            <person name="Ma J."/>
        </authorList>
    </citation>
    <scope>NUCLEOTIDE SEQUENCE [LARGE SCALE GENOMIC DNA]</scope>
    <source>
        <strain evidence="3">CCUG 54356</strain>
    </source>
</reference>
<organism evidence="2 3">
    <name type="scientific">Microbulbifer celer</name>
    <dbReference type="NCBI Taxonomy" id="435905"/>
    <lineage>
        <taxon>Bacteria</taxon>
        <taxon>Pseudomonadati</taxon>
        <taxon>Pseudomonadota</taxon>
        <taxon>Gammaproteobacteria</taxon>
        <taxon>Cellvibrionales</taxon>
        <taxon>Microbulbiferaceae</taxon>
        <taxon>Microbulbifer</taxon>
    </lineage>
</organism>
<keyword evidence="1" id="KW-0812">Transmembrane</keyword>
<feature type="transmembrane region" description="Helical" evidence="1">
    <location>
        <begin position="6"/>
        <end position="24"/>
    </location>
</feature>
<evidence type="ECO:0000313" key="3">
    <source>
        <dbReference type="Proteomes" id="UP001597264"/>
    </source>
</evidence>
<dbReference type="Proteomes" id="UP001597264">
    <property type="component" value="Unassembled WGS sequence"/>
</dbReference>
<feature type="transmembrane region" description="Helical" evidence="1">
    <location>
        <begin position="59"/>
        <end position="77"/>
    </location>
</feature>
<protein>
    <recommendedName>
        <fullName evidence="4">EamA domain-containing protein</fullName>
    </recommendedName>
</protein>
<feature type="transmembrane region" description="Helical" evidence="1">
    <location>
        <begin position="31"/>
        <end position="53"/>
    </location>
</feature>
<accession>A0ABW3U7V9</accession>
<dbReference type="EMBL" id="JBHTLR010000008">
    <property type="protein sequence ID" value="MFD1216942.1"/>
    <property type="molecule type" value="Genomic_DNA"/>
</dbReference>
<dbReference type="RefSeq" id="WP_230437119.1">
    <property type="nucleotide sequence ID" value="NZ_CP087715.1"/>
</dbReference>
<keyword evidence="1" id="KW-0472">Membrane</keyword>
<sequence>MQPVAAVSLVFALILSATLWIYLLRVCFAQSTLFGIIALLLPPVALLLLVPHWQRHRELFALALAALGFISIAVVMTSR</sequence>
<name>A0ABW3U7V9_9GAMM</name>
<proteinExistence type="predicted"/>
<evidence type="ECO:0008006" key="4">
    <source>
        <dbReference type="Google" id="ProtNLM"/>
    </source>
</evidence>
<keyword evidence="3" id="KW-1185">Reference proteome</keyword>
<comment type="caution">
    <text evidence="2">The sequence shown here is derived from an EMBL/GenBank/DDBJ whole genome shotgun (WGS) entry which is preliminary data.</text>
</comment>